<evidence type="ECO:0008006" key="3">
    <source>
        <dbReference type="Google" id="ProtNLM"/>
    </source>
</evidence>
<feature type="transmembrane region" description="Helical" evidence="1">
    <location>
        <begin position="303"/>
        <end position="323"/>
    </location>
</feature>
<evidence type="ECO:0000313" key="2">
    <source>
        <dbReference type="EMBL" id="JAS56850.1"/>
    </source>
</evidence>
<keyword evidence="1" id="KW-0472">Membrane</keyword>
<dbReference type="Gene3D" id="1.20.1640.10">
    <property type="entry name" value="Multidrug efflux transporter AcrB transmembrane domain"/>
    <property type="match status" value="1"/>
</dbReference>
<dbReference type="SUPFAM" id="SSF82866">
    <property type="entry name" value="Multidrug efflux transporter AcrB transmembrane domain"/>
    <property type="match status" value="1"/>
</dbReference>
<organism evidence="2">
    <name type="scientific">Cuerna arida</name>
    <dbReference type="NCBI Taxonomy" id="1464854"/>
    <lineage>
        <taxon>Eukaryota</taxon>
        <taxon>Metazoa</taxon>
        <taxon>Ecdysozoa</taxon>
        <taxon>Arthropoda</taxon>
        <taxon>Hexapoda</taxon>
        <taxon>Insecta</taxon>
        <taxon>Pterygota</taxon>
        <taxon>Neoptera</taxon>
        <taxon>Paraneoptera</taxon>
        <taxon>Hemiptera</taxon>
        <taxon>Auchenorrhyncha</taxon>
        <taxon>Membracoidea</taxon>
        <taxon>Cicadellidae</taxon>
        <taxon>Cicadellinae</taxon>
        <taxon>Proconiini</taxon>
        <taxon>Cuerna</taxon>
    </lineage>
</organism>
<dbReference type="AlphaFoldDB" id="A0A1B6G329"/>
<accession>A0A1B6G329</accession>
<dbReference type="EMBL" id="GECZ01012919">
    <property type="protein sequence ID" value="JAS56850.1"/>
    <property type="molecule type" value="Transcribed_RNA"/>
</dbReference>
<evidence type="ECO:0000256" key="1">
    <source>
        <dbReference type="SAM" id="Phobius"/>
    </source>
</evidence>
<protein>
    <recommendedName>
        <fullName evidence="3">SSD domain-containing protein</fullName>
    </recommendedName>
</protein>
<feature type="transmembrane region" description="Helical" evidence="1">
    <location>
        <begin position="246"/>
        <end position="266"/>
    </location>
</feature>
<keyword evidence="1" id="KW-1133">Transmembrane helix</keyword>
<dbReference type="PANTHER" id="PTHR10796:SF130">
    <property type="entry name" value="PATCHED DOMAIN-CONTAINING PROTEIN 3-LIKE PROTEIN"/>
    <property type="match status" value="1"/>
</dbReference>
<dbReference type="GO" id="GO:0016020">
    <property type="term" value="C:membrane"/>
    <property type="evidence" value="ECO:0007669"/>
    <property type="project" value="TreeGrafter"/>
</dbReference>
<keyword evidence="1" id="KW-0812">Transmembrane</keyword>
<feature type="transmembrane region" description="Helical" evidence="1">
    <location>
        <begin position="335"/>
        <end position="361"/>
    </location>
</feature>
<dbReference type="PANTHER" id="PTHR10796">
    <property type="entry name" value="PATCHED-RELATED"/>
    <property type="match status" value="1"/>
</dbReference>
<sequence>YHIQFLETKFDKNDMVPKESDLNEFYKIEQQYYSMSGFEAMIVIGQINYTQEFDRLYDTVETLKLKSDMVHNVSNWLYDFKKFVDFNYRDDILSIQSDYDWRRSFSEFLFSPVGIRYRNFFKFEKEIQCGSSVPPIQVAIVPFQFFKFNESKQHLNAMQTVKKIVHETNLTTGSQFITVWSNMFGPWTTETVIDSEVYRNLAYTLLCVLICTLLIIHNGIMCLLIFACVLLTMLNVCGLMYQMNIAIDIVTCIALELAIGLCIDYASHVSHVYLSSNFNKYRISTGTNFELEVFKVSITVQDIALPVSFGGFATILSLSLLLKSNVIVYDTLVKIFLLVVSFGLYFGLIFLPMVLCLIGSII</sequence>
<name>A0A1B6G329_9HEMI</name>
<proteinExistence type="predicted"/>
<gene>
    <name evidence="2" type="ORF">g.46467</name>
</gene>
<feature type="non-terminal residue" evidence="2">
    <location>
        <position position="1"/>
    </location>
</feature>
<reference evidence="2" key="1">
    <citation type="submission" date="2015-11" db="EMBL/GenBank/DDBJ databases">
        <title>De novo transcriptome assembly of four potential Pierce s Disease insect vectors from Arizona vineyards.</title>
        <authorList>
            <person name="Tassone E.E."/>
        </authorList>
    </citation>
    <scope>NUCLEOTIDE SEQUENCE</scope>
</reference>
<feature type="transmembrane region" description="Helical" evidence="1">
    <location>
        <begin position="201"/>
        <end position="234"/>
    </location>
</feature>
<dbReference type="InterPro" id="IPR051697">
    <property type="entry name" value="Patched_domain-protein"/>
</dbReference>